<feature type="compositionally biased region" description="Basic residues" evidence="1">
    <location>
        <begin position="296"/>
        <end position="320"/>
    </location>
</feature>
<dbReference type="Gene3D" id="3.90.70.80">
    <property type="match status" value="1"/>
</dbReference>
<dbReference type="AlphaFoldDB" id="A0A9W8ELA0"/>
<organism evidence="3 4">
    <name type="scientific">Coemansia thaxteri</name>
    <dbReference type="NCBI Taxonomy" id="2663907"/>
    <lineage>
        <taxon>Eukaryota</taxon>
        <taxon>Fungi</taxon>
        <taxon>Fungi incertae sedis</taxon>
        <taxon>Zoopagomycota</taxon>
        <taxon>Kickxellomycotina</taxon>
        <taxon>Kickxellomycetes</taxon>
        <taxon>Kickxellales</taxon>
        <taxon>Kickxellaceae</taxon>
        <taxon>Coemansia</taxon>
    </lineage>
</organism>
<sequence length="352" mass="38625">MKASLYCKDMAGDGNCLFRALADQVDGTPDTHSRHRDAVCVYMQRHPDEFAPFMDESSPFDRYVDNMRRNGVYGGNLELVAFARNYRVDIKVYQMGGTVFVISGAPADDPTSAARSMPTVHIAYHSYEHYSSVRNCGGPHTGLPDLAIVKSPDPQTTSAPDDDAPPTDTEKMIMSSTAVENHSLVRRLLRCHDHHTDRVIELLIEWMARDDDPLDNNPWWAKDGPVNYDGPSSTDPPHPQACEETPPTPTVSPLIVGLDTAVADGDMDVPDKTAESLETTTPVPKPSSRAAQHYKGAARHKKTESKKRQKEMAKIKKRKAAREALAATTEPSPAATQGDAADLAGHLAHIYI</sequence>
<evidence type="ECO:0000313" key="4">
    <source>
        <dbReference type="Proteomes" id="UP001150907"/>
    </source>
</evidence>
<dbReference type="PANTHER" id="PTHR12419:SF7">
    <property type="entry name" value="OTU DOMAIN-CONTAINING PROTEIN 3"/>
    <property type="match status" value="1"/>
</dbReference>
<dbReference type="GO" id="GO:0016579">
    <property type="term" value="P:protein deubiquitination"/>
    <property type="evidence" value="ECO:0007669"/>
    <property type="project" value="TreeGrafter"/>
</dbReference>
<dbReference type="GO" id="GO:0004843">
    <property type="term" value="F:cysteine-type deubiquitinase activity"/>
    <property type="evidence" value="ECO:0007669"/>
    <property type="project" value="TreeGrafter"/>
</dbReference>
<keyword evidence="4" id="KW-1185">Reference proteome</keyword>
<dbReference type="OrthoDB" id="415023at2759"/>
<dbReference type="CDD" id="cd22756">
    <property type="entry name" value="OTU_OTUD3-like"/>
    <property type="match status" value="1"/>
</dbReference>
<feature type="region of interest" description="Disordered" evidence="1">
    <location>
        <begin position="222"/>
        <end position="252"/>
    </location>
</feature>
<feature type="domain" description="OTU" evidence="2">
    <location>
        <begin position="5"/>
        <end position="136"/>
    </location>
</feature>
<dbReference type="PROSITE" id="PS50802">
    <property type="entry name" value="OTU"/>
    <property type="match status" value="1"/>
</dbReference>
<dbReference type="Proteomes" id="UP001150907">
    <property type="component" value="Unassembled WGS sequence"/>
</dbReference>
<evidence type="ECO:0000256" key="1">
    <source>
        <dbReference type="SAM" id="MobiDB-lite"/>
    </source>
</evidence>
<dbReference type="SUPFAM" id="SSF54001">
    <property type="entry name" value="Cysteine proteinases"/>
    <property type="match status" value="1"/>
</dbReference>
<evidence type="ECO:0000259" key="2">
    <source>
        <dbReference type="PROSITE" id="PS50802"/>
    </source>
</evidence>
<dbReference type="Pfam" id="PF02338">
    <property type="entry name" value="OTU"/>
    <property type="match status" value="1"/>
</dbReference>
<dbReference type="EMBL" id="JANBQF010000019">
    <property type="protein sequence ID" value="KAJ2007737.1"/>
    <property type="molecule type" value="Genomic_DNA"/>
</dbReference>
<gene>
    <name evidence="3" type="ORF">H4R26_000618</name>
</gene>
<dbReference type="PANTHER" id="PTHR12419">
    <property type="entry name" value="OTU DOMAIN CONTAINING PROTEIN"/>
    <property type="match status" value="1"/>
</dbReference>
<accession>A0A9W8ELA0</accession>
<comment type="caution">
    <text evidence="3">The sequence shown here is derived from an EMBL/GenBank/DDBJ whole genome shotgun (WGS) entry which is preliminary data.</text>
</comment>
<dbReference type="InterPro" id="IPR038765">
    <property type="entry name" value="Papain-like_cys_pep_sf"/>
</dbReference>
<reference evidence="3" key="1">
    <citation type="submission" date="2022-07" db="EMBL/GenBank/DDBJ databases">
        <title>Phylogenomic reconstructions and comparative analyses of Kickxellomycotina fungi.</title>
        <authorList>
            <person name="Reynolds N.K."/>
            <person name="Stajich J.E."/>
            <person name="Barry K."/>
            <person name="Grigoriev I.V."/>
            <person name="Crous P."/>
            <person name="Smith M.E."/>
        </authorList>
    </citation>
    <scope>NUCLEOTIDE SEQUENCE</scope>
    <source>
        <strain evidence="3">IMI 214461</strain>
    </source>
</reference>
<name>A0A9W8ELA0_9FUNG</name>
<dbReference type="InterPro" id="IPR003323">
    <property type="entry name" value="OTU_dom"/>
</dbReference>
<dbReference type="InterPro" id="IPR050704">
    <property type="entry name" value="Peptidase_C85-like"/>
</dbReference>
<feature type="region of interest" description="Disordered" evidence="1">
    <location>
        <begin position="141"/>
        <end position="168"/>
    </location>
</feature>
<evidence type="ECO:0000313" key="3">
    <source>
        <dbReference type="EMBL" id="KAJ2007737.1"/>
    </source>
</evidence>
<feature type="region of interest" description="Disordered" evidence="1">
    <location>
        <begin position="270"/>
        <end position="338"/>
    </location>
</feature>
<protein>
    <recommendedName>
        <fullName evidence="2">OTU domain-containing protein</fullName>
    </recommendedName>
</protein>
<proteinExistence type="predicted"/>